<feature type="compositionally biased region" description="Basic and acidic residues" evidence="3">
    <location>
        <begin position="21"/>
        <end position="32"/>
    </location>
</feature>
<comment type="subcellular location">
    <subcellularLocation>
        <location evidence="1">Cell envelope</location>
    </subcellularLocation>
</comment>
<evidence type="ECO:0000313" key="5">
    <source>
        <dbReference type="EMBL" id="RIQ37394.1"/>
    </source>
</evidence>
<dbReference type="Pfam" id="PF13407">
    <property type="entry name" value="Peripla_BP_4"/>
    <property type="match status" value="1"/>
</dbReference>
<feature type="domain" description="Periplasmic binding protein" evidence="4">
    <location>
        <begin position="77"/>
        <end position="336"/>
    </location>
</feature>
<evidence type="ECO:0000256" key="3">
    <source>
        <dbReference type="SAM" id="MobiDB-lite"/>
    </source>
</evidence>
<feature type="region of interest" description="Disordered" evidence="3">
    <location>
        <begin position="1"/>
        <end position="35"/>
    </location>
</feature>
<keyword evidence="2" id="KW-0732">Signal</keyword>
<organism evidence="5 6">
    <name type="scientific">Jiangella rhizosphaerae</name>
    <dbReference type="NCBI Taxonomy" id="2293569"/>
    <lineage>
        <taxon>Bacteria</taxon>
        <taxon>Bacillati</taxon>
        <taxon>Actinomycetota</taxon>
        <taxon>Actinomycetes</taxon>
        <taxon>Jiangellales</taxon>
        <taxon>Jiangellaceae</taxon>
        <taxon>Jiangella</taxon>
    </lineage>
</organism>
<dbReference type="InterPro" id="IPR028082">
    <property type="entry name" value="Peripla_BP_I"/>
</dbReference>
<comment type="caution">
    <text evidence="5">The sequence shown here is derived from an EMBL/GenBank/DDBJ whole genome shotgun (WGS) entry which is preliminary data.</text>
</comment>
<evidence type="ECO:0000256" key="1">
    <source>
        <dbReference type="ARBA" id="ARBA00004196"/>
    </source>
</evidence>
<reference evidence="5 6" key="1">
    <citation type="submission" date="2018-09" db="EMBL/GenBank/DDBJ databases">
        <title>Isolation, diversity and antifungal activity of actinobacteria from wheat.</title>
        <authorList>
            <person name="Han C."/>
        </authorList>
    </citation>
    <scope>NUCLEOTIDE SEQUENCE [LARGE SCALE GENOMIC DNA]</scope>
    <source>
        <strain evidence="5 6">NEAU-YY265</strain>
    </source>
</reference>
<protein>
    <submittedName>
        <fullName evidence="5">Sugar ABC transporter substrate-binding protein</fullName>
    </submittedName>
</protein>
<dbReference type="InterPro" id="IPR050555">
    <property type="entry name" value="Bact_Solute-Bind_Prot2"/>
</dbReference>
<proteinExistence type="predicted"/>
<evidence type="ECO:0000313" key="6">
    <source>
        <dbReference type="Proteomes" id="UP000284057"/>
    </source>
</evidence>
<keyword evidence="6" id="KW-1185">Reference proteome</keyword>
<dbReference type="AlphaFoldDB" id="A0A418KY98"/>
<dbReference type="InterPro" id="IPR025997">
    <property type="entry name" value="SBP_2_dom"/>
</dbReference>
<gene>
    <name evidence="5" type="ORF">DY240_00995</name>
</gene>
<evidence type="ECO:0000256" key="2">
    <source>
        <dbReference type="ARBA" id="ARBA00022729"/>
    </source>
</evidence>
<dbReference type="Proteomes" id="UP000284057">
    <property type="component" value="Unassembled WGS sequence"/>
</dbReference>
<dbReference type="EMBL" id="QUAL01000008">
    <property type="protein sequence ID" value="RIQ37394.1"/>
    <property type="molecule type" value="Genomic_DNA"/>
</dbReference>
<accession>A0A418KY98</accession>
<dbReference type="PANTHER" id="PTHR30036">
    <property type="entry name" value="D-XYLOSE-BINDING PERIPLASMIC PROTEIN"/>
    <property type="match status" value="1"/>
</dbReference>
<dbReference type="GO" id="GO:0030246">
    <property type="term" value="F:carbohydrate binding"/>
    <property type="evidence" value="ECO:0007669"/>
    <property type="project" value="TreeGrafter"/>
</dbReference>
<dbReference type="GO" id="GO:0030288">
    <property type="term" value="C:outer membrane-bounded periplasmic space"/>
    <property type="evidence" value="ECO:0007669"/>
    <property type="project" value="TreeGrafter"/>
</dbReference>
<sequence length="391" mass="40516">MYLSLDGNARAVPDSSTPRPSDLRGPDPKEGFTVHQPNRRAAAFTVAALAAGVLAACGANEESGGGSDETASGGATIALLLPESATARYEAFDRPLFEAKIQELCPDCEIEYFNADQDETKQAEQVDSAISQNVDVMVLDPVNGVAAASLVADAQAADIPVIAYDRFIEGADYYTSFDNERVGELQGQALVDAVGGAGDILMLNGSPDDPNAAQFKAGAHSVIDASELTVVGEYDNPDWSPDNAQAWTTDQLDTIDPASLAGVYAANDGQAGGVIAALTGAGLPADQLPPVTGQDAELAAIQRIVAGEQYMTIYKPIKVEAEGAAEAAISIVNGEEVADTTDFQGVPSLIHDPIVVTADNVADTVVADDFWTVDDICTDEYADACAAAGLS</sequence>
<evidence type="ECO:0000259" key="4">
    <source>
        <dbReference type="Pfam" id="PF13407"/>
    </source>
</evidence>
<dbReference type="PANTHER" id="PTHR30036:SF1">
    <property type="entry name" value="D-XYLOSE-BINDING PERIPLASMIC PROTEIN"/>
    <property type="match status" value="1"/>
</dbReference>
<name>A0A418KY98_9ACTN</name>
<dbReference type="SUPFAM" id="SSF53822">
    <property type="entry name" value="Periplasmic binding protein-like I"/>
    <property type="match status" value="1"/>
</dbReference>
<dbReference type="OrthoDB" id="9773673at2"/>
<dbReference type="Gene3D" id="3.40.50.2300">
    <property type="match status" value="2"/>
</dbReference>